<evidence type="ECO:0000313" key="9">
    <source>
        <dbReference type="Proteomes" id="UP000214355"/>
    </source>
</evidence>
<keyword evidence="3 5" id="KW-0963">Cytoplasm</keyword>
<accession>A0A1H2LM44</accession>
<protein>
    <recommendedName>
        <fullName evidence="5">Ribosome-recycling factor</fullName>
        <shortName evidence="5">RRF</shortName>
    </recommendedName>
    <alternativeName>
        <fullName evidence="5">Ribosome-releasing factor</fullName>
    </alternativeName>
</protein>
<dbReference type="RefSeq" id="WP_091282085.1">
    <property type="nucleotide sequence ID" value="NZ_JABAPH010000025.1"/>
</dbReference>
<dbReference type="Proteomes" id="UP000214355">
    <property type="component" value="Chromosome I"/>
</dbReference>
<dbReference type="GeneID" id="65345377"/>
<evidence type="ECO:0000313" key="8">
    <source>
        <dbReference type="EMBL" id="SDU82067.1"/>
    </source>
</evidence>
<comment type="similarity">
    <text evidence="2 5">Belongs to the RRF family.</text>
</comment>
<dbReference type="OrthoDB" id="9804006at2"/>
<name>A0A1H2LM44_9ACTO</name>
<dbReference type="Pfam" id="PF01765">
    <property type="entry name" value="RRF"/>
    <property type="match status" value="1"/>
</dbReference>
<feature type="coiled-coil region" evidence="6">
    <location>
        <begin position="139"/>
        <end position="173"/>
    </location>
</feature>
<dbReference type="FunFam" id="1.10.132.20:FF:000001">
    <property type="entry name" value="Ribosome-recycling factor"/>
    <property type="match status" value="1"/>
</dbReference>
<evidence type="ECO:0000256" key="5">
    <source>
        <dbReference type="HAMAP-Rule" id="MF_00040"/>
    </source>
</evidence>
<evidence type="ECO:0000256" key="3">
    <source>
        <dbReference type="ARBA" id="ARBA00022490"/>
    </source>
</evidence>
<dbReference type="AlphaFoldDB" id="A0A1H2LM44"/>
<evidence type="ECO:0000256" key="2">
    <source>
        <dbReference type="ARBA" id="ARBA00005912"/>
    </source>
</evidence>
<dbReference type="HAMAP" id="MF_00040">
    <property type="entry name" value="RRF"/>
    <property type="match status" value="1"/>
</dbReference>
<dbReference type="Gene3D" id="1.10.132.20">
    <property type="entry name" value="Ribosome-recycling factor"/>
    <property type="match status" value="1"/>
</dbReference>
<dbReference type="InterPro" id="IPR023584">
    <property type="entry name" value="Ribosome_recyc_fac_dom"/>
</dbReference>
<dbReference type="GO" id="GO:0043023">
    <property type="term" value="F:ribosomal large subunit binding"/>
    <property type="evidence" value="ECO:0007669"/>
    <property type="project" value="TreeGrafter"/>
</dbReference>
<feature type="domain" description="Ribosome recycling factor" evidence="7">
    <location>
        <begin position="21"/>
        <end position="183"/>
    </location>
</feature>
<organism evidence="8 9">
    <name type="scientific">Arcanobacterium phocae</name>
    <dbReference type="NCBI Taxonomy" id="131112"/>
    <lineage>
        <taxon>Bacteria</taxon>
        <taxon>Bacillati</taxon>
        <taxon>Actinomycetota</taxon>
        <taxon>Actinomycetes</taxon>
        <taxon>Actinomycetales</taxon>
        <taxon>Actinomycetaceae</taxon>
        <taxon>Arcanobacterium</taxon>
    </lineage>
</organism>
<keyword evidence="6" id="KW-0175">Coiled coil</keyword>
<evidence type="ECO:0000256" key="6">
    <source>
        <dbReference type="SAM" id="Coils"/>
    </source>
</evidence>
<comment type="function">
    <text evidence="5">Responsible for the release of ribosomes from messenger RNA at the termination of protein biosynthesis. May increase the efficiency of translation by recycling ribosomes from one round of translation to another.</text>
</comment>
<dbReference type="SUPFAM" id="SSF55194">
    <property type="entry name" value="Ribosome recycling factor, RRF"/>
    <property type="match status" value="1"/>
</dbReference>
<comment type="subcellular location">
    <subcellularLocation>
        <location evidence="1 5">Cytoplasm</location>
    </subcellularLocation>
</comment>
<evidence type="ECO:0000256" key="1">
    <source>
        <dbReference type="ARBA" id="ARBA00004496"/>
    </source>
</evidence>
<dbReference type="EMBL" id="LT629804">
    <property type="protein sequence ID" value="SDU82067.1"/>
    <property type="molecule type" value="Genomic_DNA"/>
</dbReference>
<dbReference type="InterPro" id="IPR036191">
    <property type="entry name" value="RRF_sf"/>
</dbReference>
<keyword evidence="9" id="KW-1185">Reference proteome</keyword>
<dbReference type="NCBIfam" id="TIGR00496">
    <property type="entry name" value="frr"/>
    <property type="match status" value="1"/>
</dbReference>
<dbReference type="PANTHER" id="PTHR20982:SF3">
    <property type="entry name" value="MITOCHONDRIAL RIBOSOME RECYCLING FACTOR PSEUDO 1"/>
    <property type="match status" value="1"/>
</dbReference>
<dbReference type="InterPro" id="IPR002661">
    <property type="entry name" value="Ribosome_recyc_fac"/>
</dbReference>
<dbReference type="PANTHER" id="PTHR20982">
    <property type="entry name" value="RIBOSOME RECYCLING FACTOR"/>
    <property type="match status" value="1"/>
</dbReference>
<dbReference type="Gene3D" id="3.30.1360.40">
    <property type="match status" value="1"/>
</dbReference>
<dbReference type="STRING" id="131112.SAMN04489737_1654"/>
<dbReference type="GO" id="GO:0005737">
    <property type="term" value="C:cytoplasm"/>
    <property type="evidence" value="ECO:0007669"/>
    <property type="project" value="UniProtKB-SubCell"/>
</dbReference>
<evidence type="ECO:0000256" key="4">
    <source>
        <dbReference type="ARBA" id="ARBA00022917"/>
    </source>
</evidence>
<dbReference type="GO" id="GO:0006415">
    <property type="term" value="P:translational termination"/>
    <property type="evidence" value="ECO:0007669"/>
    <property type="project" value="UniProtKB-UniRule"/>
</dbReference>
<sequence>MIDDTLLEAEEKMGKAIDVARNDFSKIRSGRANPELFTSLVVDYYGAPTPLQQLATVSVPEARTVLISPYDRSAMKDIERAIQESDLGVNPTDDGQVLRINLPALTEERRREYVKLAKSKGEDARISIRAIRRKAKETLDKIKKDGEAGEDDVERAEKELESLTKKYVDTVDSILEAKEKELMEI</sequence>
<keyword evidence="4 5" id="KW-0648">Protein biosynthesis</keyword>
<dbReference type="CDD" id="cd00520">
    <property type="entry name" value="RRF"/>
    <property type="match status" value="1"/>
</dbReference>
<reference evidence="9" key="1">
    <citation type="submission" date="2016-10" db="EMBL/GenBank/DDBJ databases">
        <authorList>
            <person name="Varghese N."/>
            <person name="Submissions S."/>
        </authorList>
    </citation>
    <scope>NUCLEOTIDE SEQUENCE [LARGE SCALE GENOMIC DNA]</scope>
    <source>
        <strain evidence="9">DSM 10002</strain>
    </source>
</reference>
<proteinExistence type="inferred from homology"/>
<evidence type="ECO:0000259" key="7">
    <source>
        <dbReference type="Pfam" id="PF01765"/>
    </source>
</evidence>
<gene>
    <name evidence="5" type="primary">frr</name>
    <name evidence="8" type="ORF">SAMN04489737_1654</name>
</gene>
<dbReference type="FunFam" id="3.30.1360.40:FF:000001">
    <property type="entry name" value="Ribosome-recycling factor"/>
    <property type="match status" value="1"/>
</dbReference>